<proteinExistence type="predicted"/>
<keyword evidence="3" id="KW-1185">Reference proteome</keyword>
<keyword evidence="1" id="KW-1133">Transmembrane helix</keyword>
<feature type="transmembrane region" description="Helical" evidence="1">
    <location>
        <begin position="6"/>
        <end position="24"/>
    </location>
</feature>
<reference evidence="2 3" key="1">
    <citation type="submission" date="2019-03" db="EMBL/GenBank/DDBJ databases">
        <title>Genomic Encyclopedia of Type Strains, Phase IV (KMG-IV): sequencing the most valuable type-strain genomes for metagenomic binning, comparative biology and taxonomic classification.</title>
        <authorList>
            <person name="Goeker M."/>
        </authorList>
    </citation>
    <scope>NUCLEOTIDE SEQUENCE [LARGE SCALE GENOMIC DNA]</scope>
    <source>
        <strain evidence="2 3">DSM 28404</strain>
    </source>
</reference>
<sequence>MEEESIMKIFIKLFLLFISLLGIVSCTPRMMERLWNGYYSQQKAVEEYDKKQDAFYAKETIEQKELRKKNRQICFNISGAYSGNWDQIKYVDCMQERGSPIYRGGN</sequence>
<dbReference type="EMBL" id="SLYB01000028">
    <property type="protein sequence ID" value="TCP92078.1"/>
    <property type="molecule type" value="Genomic_DNA"/>
</dbReference>
<accession>A0A4R2T4T5</accession>
<dbReference type="Proteomes" id="UP000295763">
    <property type="component" value="Unassembled WGS sequence"/>
</dbReference>
<keyword evidence="1" id="KW-0472">Membrane</keyword>
<evidence type="ECO:0000256" key="1">
    <source>
        <dbReference type="SAM" id="Phobius"/>
    </source>
</evidence>
<keyword evidence="1" id="KW-0812">Transmembrane</keyword>
<name>A0A4R2T4T5_9PAST</name>
<dbReference type="AlphaFoldDB" id="A0A4R2T4T5"/>
<protein>
    <submittedName>
        <fullName evidence="2">Uncharacterized protein</fullName>
    </submittedName>
</protein>
<organism evidence="2 3">
    <name type="scientific">Cricetibacter osteomyelitidis</name>
    <dbReference type="NCBI Taxonomy" id="1521931"/>
    <lineage>
        <taxon>Bacteria</taxon>
        <taxon>Pseudomonadati</taxon>
        <taxon>Pseudomonadota</taxon>
        <taxon>Gammaproteobacteria</taxon>
        <taxon>Pasteurellales</taxon>
        <taxon>Pasteurellaceae</taxon>
        <taxon>Cricetibacter</taxon>
    </lineage>
</organism>
<evidence type="ECO:0000313" key="3">
    <source>
        <dbReference type="Proteomes" id="UP000295763"/>
    </source>
</evidence>
<evidence type="ECO:0000313" key="2">
    <source>
        <dbReference type="EMBL" id="TCP92078.1"/>
    </source>
</evidence>
<comment type="caution">
    <text evidence="2">The sequence shown here is derived from an EMBL/GenBank/DDBJ whole genome shotgun (WGS) entry which is preliminary data.</text>
</comment>
<gene>
    <name evidence="2" type="ORF">EDC44_12831</name>
</gene>